<dbReference type="OrthoDB" id="446578at2759"/>
<dbReference type="InterPro" id="IPR055401">
    <property type="entry name" value="CEMIP_beta-hel_dom"/>
</dbReference>
<evidence type="ECO:0000313" key="5">
    <source>
        <dbReference type="Proteomes" id="UP000601435"/>
    </source>
</evidence>
<dbReference type="Pfam" id="PF24606">
    <property type="entry name" value="CEMIP_beta-hel"/>
    <property type="match status" value="1"/>
</dbReference>
<feature type="region of interest" description="Disordered" evidence="2">
    <location>
        <begin position="215"/>
        <end position="237"/>
    </location>
</feature>
<evidence type="ECO:0000256" key="2">
    <source>
        <dbReference type="SAM" id="MobiDB-lite"/>
    </source>
</evidence>
<proteinExistence type="predicted"/>
<comment type="caution">
    <text evidence="4">The sequence shown here is derived from an EMBL/GenBank/DDBJ whole genome shotgun (WGS) entry which is preliminary data.</text>
</comment>
<dbReference type="PANTHER" id="PTHR46769">
    <property type="entry name" value="POLYCYSTIC KIDNEY AND HEPATIC DISEASE 1 (AUTOSOMAL RECESSIVE)-LIKE 1"/>
    <property type="match status" value="1"/>
</dbReference>
<evidence type="ECO:0000313" key="4">
    <source>
        <dbReference type="EMBL" id="CAE7415294.1"/>
    </source>
</evidence>
<reference evidence="4" key="1">
    <citation type="submission" date="2021-02" db="EMBL/GenBank/DDBJ databases">
        <authorList>
            <person name="Dougan E. K."/>
            <person name="Rhodes N."/>
            <person name="Thang M."/>
            <person name="Chan C."/>
        </authorList>
    </citation>
    <scope>NUCLEOTIDE SEQUENCE</scope>
</reference>
<accession>A0A812R255</accession>
<protein>
    <submittedName>
        <fullName evidence="4">Pkhd1l1 protein</fullName>
    </submittedName>
</protein>
<name>A0A812R255_9DINO</name>
<dbReference type="EMBL" id="CAJNJA010018098">
    <property type="protein sequence ID" value="CAE7415294.1"/>
    <property type="molecule type" value="Genomic_DNA"/>
</dbReference>
<evidence type="ECO:0000256" key="1">
    <source>
        <dbReference type="ARBA" id="ARBA00022729"/>
    </source>
</evidence>
<keyword evidence="5" id="KW-1185">Reference proteome</keyword>
<dbReference type="PANTHER" id="PTHR46769:SF2">
    <property type="entry name" value="FIBROCYSTIN-L ISOFORM 2 PRECURSOR-RELATED"/>
    <property type="match status" value="1"/>
</dbReference>
<sequence length="245" mass="27379">MKTIYLTAPLEFQHISTFFVRPLDEEYIDLSAEVALLSRNVKIQGDPTSELDQWGGHTQVAFGGIYRIENAEFYRMGQTGEMSRYPIHFHITQDYGQFCYAKYNSIHHSFQRAVAVHSTNYVLVKGNVAFDIIGHMFFIETGMEMHNVLEGNLAVGAIPLLSGMLESDQEPAGFWTAAMNNVWRDNVAVTGSDGWYFQLPLALAGFAELNFGGSTDGKPQTADRVNSRPGTPISHNMDIYKAPTL</sequence>
<keyword evidence="1" id="KW-0732">Signal</keyword>
<feature type="domain" description="CEMIP beta-helix" evidence="3">
    <location>
        <begin position="54"/>
        <end position="202"/>
    </location>
</feature>
<dbReference type="InterPro" id="IPR052387">
    <property type="entry name" value="Fibrocystin"/>
</dbReference>
<gene>
    <name evidence="4" type="primary">Pkhd1l1</name>
    <name evidence="4" type="ORF">SNEC2469_LOCUS11409</name>
</gene>
<organism evidence="4 5">
    <name type="scientific">Symbiodinium necroappetens</name>
    <dbReference type="NCBI Taxonomy" id="1628268"/>
    <lineage>
        <taxon>Eukaryota</taxon>
        <taxon>Sar</taxon>
        <taxon>Alveolata</taxon>
        <taxon>Dinophyceae</taxon>
        <taxon>Suessiales</taxon>
        <taxon>Symbiodiniaceae</taxon>
        <taxon>Symbiodinium</taxon>
    </lineage>
</organism>
<dbReference type="Proteomes" id="UP000601435">
    <property type="component" value="Unassembled WGS sequence"/>
</dbReference>
<evidence type="ECO:0000259" key="3">
    <source>
        <dbReference type="Pfam" id="PF24606"/>
    </source>
</evidence>
<dbReference type="AlphaFoldDB" id="A0A812R255"/>